<dbReference type="InterPro" id="IPR015421">
    <property type="entry name" value="PyrdxlP-dep_Trfase_major"/>
</dbReference>
<dbReference type="Pfam" id="PF01212">
    <property type="entry name" value="Beta_elim_lyase"/>
    <property type="match status" value="1"/>
</dbReference>
<protein>
    <submittedName>
        <fullName evidence="5">Amino acid lyase</fullName>
    </submittedName>
</protein>
<dbReference type="SUPFAM" id="SSF53383">
    <property type="entry name" value="PLP-dependent transferases"/>
    <property type="match status" value="1"/>
</dbReference>
<evidence type="ECO:0000256" key="2">
    <source>
        <dbReference type="ARBA" id="ARBA00006966"/>
    </source>
</evidence>
<organism evidence="5">
    <name type="scientific">uncultured Spirochaetaceae bacterium</name>
    <dbReference type="NCBI Taxonomy" id="201186"/>
    <lineage>
        <taxon>Bacteria</taxon>
        <taxon>Pseudomonadati</taxon>
        <taxon>Spirochaetota</taxon>
        <taxon>Spirochaetia</taxon>
        <taxon>Spirochaetales</taxon>
        <taxon>Spirochaetaceae</taxon>
        <taxon>environmental samples</taxon>
    </lineage>
</organism>
<dbReference type="InterPro" id="IPR015422">
    <property type="entry name" value="PyrdxlP-dep_Trfase_small"/>
</dbReference>
<evidence type="ECO:0000259" key="4">
    <source>
        <dbReference type="Pfam" id="PF01212"/>
    </source>
</evidence>
<dbReference type="PANTHER" id="PTHR48097">
    <property type="entry name" value="L-THREONINE ALDOLASE-RELATED"/>
    <property type="match status" value="1"/>
</dbReference>
<dbReference type="GO" id="GO:0016829">
    <property type="term" value="F:lyase activity"/>
    <property type="evidence" value="ECO:0007669"/>
    <property type="project" value="UniProtKB-KW"/>
</dbReference>
<accession>A0A650EQ90</accession>
<sequence>MVSFESDYIEGAHPEILRRLSETNFVQASGYGHDEFCDSAKSKIRAACDCPEAQIQFICGGTQTNQIVISTMLKPFEGVIAASSGHVNTHEAGAIEFTGYKVLTIPEHKGKIFASDLENFLDEFFADENREHEIFPGMVYISHPTEYGTIYSKSELKEIRATCDKYNLPIFMDGARLGYALCAKNADLDLADIARLCDVFYIGGTKCGALCGEAIVFTRGNMPEHFENLVKKHGALLAKGRLLGIQFDALFSEKNSGGKDLLYFECAKNAIETAEILKTALKEKGCEFFIDSPTNQQFVILENSKIENLKKNVAFSFWQKFDSTRTVVRFATSWATKKENVQKLVDFL</sequence>
<reference evidence="5" key="1">
    <citation type="journal article" date="2020" name="J. ISSAAS">
        <title>Lactobacilli and other gastrointestinal microbiota of Peromyscus leucopus, reservoir host for agents of Lyme disease and other zoonoses in North America.</title>
        <authorList>
            <person name="Milovic A."/>
            <person name="Bassam K."/>
            <person name="Shao H."/>
            <person name="Chatzistamou I."/>
            <person name="Tufts D.M."/>
            <person name="Diuk-Wasser M."/>
            <person name="Barbour A.G."/>
        </authorList>
    </citation>
    <scope>NUCLEOTIDE SEQUENCE</scope>
    <source>
        <strain evidence="5">LL50</strain>
    </source>
</reference>
<dbReference type="Gene3D" id="3.90.1150.10">
    <property type="entry name" value="Aspartate Aminotransferase, domain 1"/>
    <property type="match status" value="1"/>
</dbReference>
<comment type="similarity">
    <text evidence="2">Belongs to the threonine aldolase family.</text>
</comment>
<comment type="cofactor">
    <cofactor evidence="1">
        <name>pyridoxal 5'-phosphate</name>
        <dbReference type="ChEBI" id="CHEBI:597326"/>
    </cofactor>
</comment>
<keyword evidence="3" id="KW-0663">Pyridoxal phosphate</keyword>
<dbReference type="InterPro" id="IPR015424">
    <property type="entry name" value="PyrdxlP-dep_Trfase"/>
</dbReference>
<feature type="domain" description="Aromatic amino acid beta-eliminating lyase/threonine aldolase" evidence="4">
    <location>
        <begin position="5"/>
        <end position="242"/>
    </location>
</feature>
<dbReference type="EMBL" id="MN577574">
    <property type="protein sequence ID" value="QGT51511.1"/>
    <property type="molecule type" value="Genomic_DNA"/>
</dbReference>
<evidence type="ECO:0000256" key="3">
    <source>
        <dbReference type="ARBA" id="ARBA00022898"/>
    </source>
</evidence>
<name>A0A650EQ90_9SPIO</name>
<evidence type="ECO:0000313" key="5">
    <source>
        <dbReference type="EMBL" id="QGT51511.1"/>
    </source>
</evidence>
<dbReference type="Gene3D" id="3.40.640.10">
    <property type="entry name" value="Type I PLP-dependent aspartate aminotransferase-like (Major domain)"/>
    <property type="match status" value="1"/>
</dbReference>
<dbReference type="InterPro" id="IPR001597">
    <property type="entry name" value="ArAA_b-elim_lyase/Thr_aldolase"/>
</dbReference>
<keyword evidence="5" id="KW-0456">Lyase</keyword>
<dbReference type="PANTHER" id="PTHR48097:SF5">
    <property type="entry name" value="LOW SPECIFICITY L-THREONINE ALDOLASE"/>
    <property type="match status" value="1"/>
</dbReference>
<dbReference type="AlphaFoldDB" id="A0A650EQ90"/>
<proteinExistence type="inferred from homology"/>
<dbReference type="GO" id="GO:0006520">
    <property type="term" value="P:amino acid metabolic process"/>
    <property type="evidence" value="ECO:0007669"/>
    <property type="project" value="InterPro"/>
</dbReference>
<evidence type="ECO:0000256" key="1">
    <source>
        <dbReference type="ARBA" id="ARBA00001933"/>
    </source>
</evidence>
<gene>
    <name evidence="5" type="ORF">Unknown280_2030</name>
</gene>